<dbReference type="Proteomes" id="UP000471293">
    <property type="component" value="Unassembled WGS sequence"/>
</dbReference>
<dbReference type="Proteomes" id="UP000735541">
    <property type="component" value="Unassembled WGS sequence"/>
</dbReference>
<feature type="transmembrane region" description="Helical" evidence="1">
    <location>
        <begin position="115"/>
        <end position="135"/>
    </location>
</feature>
<dbReference type="EMBL" id="JAHUVW010000001">
    <property type="protein sequence ID" value="MBV7671022.1"/>
    <property type="molecule type" value="Genomic_DNA"/>
</dbReference>
<evidence type="ECO:0000313" key="5">
    <source>
        <dbReference type="Proteomes" id="UP000735541"/>
    </source>
</evidence>
<keyword evidence="1" id="KW-1133">Transmembrane helix</keyword>
<keyword evidence="1" id="KW-0472">Membrane</keyword>
<name>A0A6N9TY39_STRHA</name>
<protein>
    <submittedName>
        <fullName evidence="3">Uncharacterized protein</fullName>
    </submittedName>
</protein>
<feature type="transmembrane region" description="Helical" evidence="1">
    <location>
        <begin position="39"/>
        <end position="58"/>
    </location>
</feature>
<proteinExistence type="predicted"/>
<organism evidence="3 4">
    <name type="scientific">Streptomyces halstedii</name>
    <dbReference type="NCBI Taxonomy" id="1944"/>
    <lineage>
        <taxon>Bacteria</taxon>
        <taxon>Bacillati</taxon>
        <taxon>Actinomycetota</taxon>
        <taxon>Actinomycetes</taxon>
        <taxon>Kitasatosporales</taxon>
        <taxon>Streptomycetaceae</taxon>
        <taxon>Streptomyces</taxon>
    </lineage>
</organism>
<dbReference type="AlphaFoldDB" id="A0A6N9TY39"/>
<sequence length="147" mass="15918">MGISFIGAVQFWIPTAVVCAAVAVWLARRRRGPGLPRPSTMAALGVVAFLNAATAWVLGLSRAGLDLREACERKAGVPLDDAWNAHHYEESQKVFPLHARCDATVDLVPAWINPLIVVLLLLTAVCLCTAVCLGARNVTRRRKKAHV</sequence>
<evidence type="ECO:0000313" key="3">
    <source>
        <dbReference type="EMBL" id="NEA14526.1"/>
    </source>
</evidence>
<evidence type="ECO:0000256" key="1">
    <source>
        <dbReference type="SAM" id="Phobius"/>
    </source>
</evidence>
<keyword evidence="5" id="KW-1185">Reference proteome</keyword>
<reference evidence="3 4" key="1">
    <citation type="submission" date="2020-01" db="EMBL/GenBank/DDBJ databases">
        <title>Insect and environment-associated Actinomycetes.</title>
        <authorList>
            <person name="Currrie C."/>
            <person name="Chevrette M."/>
            <person name="Carlson C."/>
            <person name="Stubbendieck R."/>
            <person name="Wendt-Pienkowski E."/>
        </authorList>
    </citation>
    <scope>NUCLEOTIDE SEQUENCE [LARGE SCALE GENOMIC DNA]</scope>
    <source>
        <strain evidence="3 4">SID11342</strain>
    </source>
</reference>
<evidence type="ECO:0000313" key="2">
    <source>
        <dbReference type="EMBL" id="MBV7671022.1"/>
    </source>
</evidence>
<evidence type="ECO:0000313" key="4">
    <source>
        <dbReference type="Proteomes" id="UP000471293"/>
    </source>
</evidence>
<accession>A0A6N9TY39</accession>
<feature type="transmembrane region" description="Helical" evidence="1">
    <location>
        <begin position="6"/>
        <end position="27"/>
    </location>
</feature>
<comment type="caution">
    <text evidence="3">The sequence shown here is derived from an EMBL/GenBank/DDBJ whole genome shotgun (WGS) entry which is preliminary data.</text>
</comment>
<gene>
    <name evidence="3" type="ORF">G3I29_03020</name>
    <name evidence="2" type="ORF">STHAL_16315</name>
</gene>
<dbReference type="EMBL" id="JAAGLQ010000063">
    <property type="protein sequence ID" value="NEA14526.1"/>
    <property type="molecule type" value="Genomic_DNA"/>
</dbReference>
<keyword evidence="1" id="KW-0812">Transmembrane</keyword>
<reference evidence="2 5" key="2">
    <citation type="submission" date="2021-07" db="EMBL/GenBank/DDBJ databases">
        <title>Sequencing Streptomyces halstedii LGO-A4 genome an citrus endophytic actinomycete.</title>
        <authorList>
            <person name="Samborskyy M."/>
            <person name="Scott N."/>
            <person name="Deglau R."/>
            <person name="Dickens S."/>
            <person name="Oliveira L.G."/>
        </authorList>
    </citation>
    <scope>NUCLEOTIDE SEQUENCE [LARGE SCALE GENOMIC DNA]</scope>
    <source>
        <strain evidence="2 5">LGO-A4</strain>
    </source>
</reference>
<dbReference type="RefSeq" id="WP_103489268.1">
    <property type="nucleotide sequence ID" value="NZ_JAAGLQ010000063.1"/>
</dbReference>